<dbReference type="CDD" id="cd06257">
    <property type="entry name" value="DnaJ"/>
    <property type="match status" value="1"/>
</dbReference>
<feature type="region of interest" description="Disordered" evidence="6">
    <location>
        <begin position="375"/>
        <end position="409"/>
    </location>
</feature>
<dbReference type="InterPro" id="IPR044713">
    <property type="entry name" value="DNJA1/2-like"/>
</dbReference>
<protein>
    <submittedName>
        <fullName evidence="9">Uncharacterized protein</fullName>
    </submittedName>
</protein>
<dbReference type="EMBL" id="JAPFFF010000239">
    <property type="protein sequence ID" value="KAK8835078.1"/>
    <property type="molecule type" value="Genomic_DNA"/>
</dbReference>
<keyword evidence="1 5" id="KW-0479">Metal-binding</keyword>
<dbReference type="PROSITE" id="PS00636">
    <property type="entry name" value="DNAJ_1"/>
    <property type="match status" value="1"/>
</dbReference>
<feature type="domain" description="J" evidence="7">
    <location>
        <begin position="6"/>
        <end position="70"/>
    </location>
</feature>
<evidence type="ECO:0000256" key="6">
    <source>
        <dbReference type="SAM" id="MobiDB-lite"/>
    </source>
</evidence>
<gene>
    <name evidence="9" type="ORF">M9Y10_018117</name>
    <name evidence="10" type="ORF">M9Y10_041282</name>
</gene>
<dbReference type="InterPro" id="IPR012724">
    <property type="entry name" value="DnaJ"/>
</dbReference>
<dbReference type="Pfam" id="PF00684">
    <property type="entry name" value="DnaJ_CXXCXGXG"/>
    <property type="match status" value="1"/>
</dbReference>
<dbReference type="CDD" id="cd10719">
    <property type="entry name" value="DnaJ_zf"/>
    <property type="match status" value="1"/>
</dbReference>
<dbReference type="InterPro" id="IPR001305">
    <property type="entry name" value="HSP_DnaJ_Cys-rich_dom"/>
</dbReference>
<dbReference type="PRINTS" id="PR00625">
    <property type="entry name" value="JDOMAIN"/>
</dbReference>
<dbReference type="SUPFAM" id="SSF49493">
    <property type="entry name" value="HSP40/DnaJ peptide-binding domain"/>
    <property type="match status" value="2"/>
</dbReference>
<evidence type="ECO:0000256" key="1">
    <source>
        <dbReference type="ARBA" id="ARBA00022723"/>
    </source>
</evidence>
<dbReference type="InterPro" id="IPR001623">
    <property type="entry name" value="DnaJ_domain"/>
</dbReference>
<feature type="domain" description="CR-type" evidence="8">
    <location>
        <begin position="121"/>
        <end position="205"/>
    </location>
</feature>
<dbReference type="Gene3D" id="2.10.230.10">
    <property type="entry name" value="Heat shock protein DnaJ, cysteine-rich domain"/>
    <property type="match status" value="1"/>
</dbReference>
<organism evidence="9 11">
    <name type="scientific">Tritrichomonas musculus</name>
    <dbReference type="NCBI Taxonomy" id="1915356"/>
    <lineage>
        <taxon>Eukaryota</taxon>
        <taxon>Metamonada</taxon>
        <taxon>Parabasalia</taxon>
        <taxon>Tritrichomonadida</taxon>
        <taxon>Tritrichomonadidae</taxon>
        <taxon>Tritrichomonas</taxon>
    </lineage>
</organism>
<dbReference type="SUPFAM" id="SSF46565">
    <property type="entry name" value="Chaperone J-domain"/>
    <property type="match status" value="1"/>
</dbReference>
<dbReference type="PROSITE" id="PS50076">
    <property type="entry name" value="DNAJ_2"/>
    <property type="match status" value="1"/>
</dbReference>
<proteinExistence type="inferred from homology"/>
<keyword evidence="11" id="KW-1185">Reference proteome</keyword>
<accession>A0ABR2GMC4</accession>
<keyword evidence="3 5" id="KW-0863">Zinc-finger</keyword>
<evidence type="ECO:0000313" key="11">
    <source>
        <dbReference type="Proteomes" id="UP001470230"/>
    </source>
</evidence>
<dbReference type="InterPro" id="IPR036410">
    <property type="entry name" value="HSP_DnaJ_Cys-rich_dom_sf"/>
</dbReference>
<dbReference type="Pfam" id="PF01556">
    <property type="entry name" value="DnaJ_C"/>
    <property type="match status" value="1"/>
</dbReference>
<evidence type="ECO:0000259" key="8">
    <source>
        <dbReference type="PROSITE" id="PS51188"/>
    </source>
</evidence>
<keyword evidence="2" id="KW-0677">Repeat</keyword>
<evidence type="ECO:0000256" key="5">
    <source>
        <dbReference type="PROSITE-ProRule" id="PRU00546"/>
    </source>
</evidence>
<evidence type="ECO:0000313" key="10">
    <source>
        <dbReference type="EMBL" id="KAK8885828.1"/>
    </source>
</evidence>
<reference evidence="9 11" key="1">
    <citation type="submission" date="2024-04" db="EMBL/GenBank/DDBJ databases">
        <title>Tritrichomonas musculus Genome.</title>
        <authorList>
            <person name="Alves-Ferreira E."/>
            <person name="Grigg M."/>
            <person name="Lorenzi H."/>
            <person name="Galac M."/>
        </authorList>
    </citation>
    <scope>NUCLEOTIDE SEQUENCE [LARGE SCALE GENOMIC DNA]</scope>
    <source>
        <strain evidence="9 11">EAF2021</strain>
    </source>
</reference>
<feature type="compositionally biased region" description="Polar residues" evidence="6">
    <location>
        <begin position="394"/>
        <end position="409"/>
    </location>
</feature>
<dbReference type="SMART" id="SM00271">
    <property type="entry name" value="DnaJ"/>
    <property type="match status" value="1"/>
</dbReference>
<sequence length="409" mass="46444">MVVDTHLYDVLGVSPNVSDSDLKRAYKKKALEFHPDKNHDPGATEKFQQINEAYEILKDPQKRERYDKFGMEALRGEGNGRFDDIFSHFFDFGTRRSRPQRQRTQDLSHAIKVSLEDLYNGKEVTLKINRNIVCTKCKGTGTKDGKSPIKCPDCHGNGQKVIEQRRGNMISRTITTCPTCKGTGESIDPKDKCEHCKGTKVENEKKIITVHVEPGMEDGDQIRFPGCSDEAPNAETGDLIVIIRLKKHDLFRRNHDNLLLTKKITLSEALLGTQFVFDHLDGRKIVVTTEPNKIIEPHSVKLIEREGMPKRGNQFEKGNLFVQFEIDFPESTNLTDNFKEALKQCLPPPNETAGIDMNDDAVSSVTMHDADLKEFENSKQTYRPHGSDEAYNANGDQQQEYTQQECNIM</sequence>
<evidence type="ECO:0000256" key="2">
    <source>
        <dbReference type="ARBA" id="ARBA00022737"/>
    </source>
</evidence>
<evidence type="ECO:0000313" key="9">
    <source>
        <dbReference type="EMBL" id="KAK8835078.1"/>
    </source>
</evidence>
<dbReference type="InterPro" id="IPR008971">
    <property type="entry name" value="HSP40/DnaJ_pept-bd"/>
</dbReference>
<name>A0ABR2GMC4_9EUKA</name>
<dbReference type="CDD" id="cd10747">
    <property type="entry name" value="DnaJ_C"/>
    <property type="match status" value="1"/>
</dbReference>
<dbReference type="Gene3D" id="1.10.287.110">
    <property type="entry name" value="DnaJ domain"/>
    <property type="match status" value="1"/>
</dbReference>
<keyword evidence="4 5" id="KW-0862">Zinc</keyword>
<dbReference type="SUPFAM" id="SSF57938">
    <property type="entry name" value="DnaJ/Hsp40 cysteine-rich domain"/>
    <property type="match status" value="1"/>
</dbReference>
<dbReference type="Gene3D" id="2.60.260.20">
    <property type="entry name" value="Urease metallochaperone UreE, N-terminal domain"/>
    <property type="match status" value="2"/>
</dbReference>
<feature type="zinc finger region" description="CR-type" evidence="5">
    <location>
        <begin position="121"/>
        <end position="205"/>
    </location>
</feature>
<dbReference type="Proteomes" id="UP001470230">
    <property type="component" value="Unassembled WGS sequence"/>
</dbReference>
<dbReference type="InterPro" id="IPR002939">
    <property type="entry name" value="DnaJ_C"/>
</dbReference>
<dbReference type="PROSITE" id="PS51188">
    <property type="entry name" value="ZF_CR"/>
    <property type="match status" value="1"/>
</dbReference>
<dbReference type="Pfam" id="PF00226">
    <property type="entry name" value="DnaJ"/>
    <property type="match status" value="1"/>
</dbReference>
<dbReference type="InterPro" id="IPR018253">
    <property type="entry name" value="DnaJ_domain_CS"/>
</dbReference>
<comment type="caution">
    <text evidence="9">The sequence shown here is derived from an EMBL/GenBank/DDBJ whole genome shotgun (WGS) entry which is preliminary data.</text>
</comment>
<evidence type="ECO:0000256" key="3">
    <source>
        <dbReference type="ARBA" id="ARBA00022771"/>
    </source>
</evidence>
<evidence type="ECO:0000256" key="4">
    <source>
        <dbReference type="ARBA" id="ARBA00022833"/>
    </source>
</evidence>
<dbReference type="EMBL" id="JAPFFF010000007">
    <property type="protein sequence ID" value="KAK8885828.1"/>
    <property type="molecule type" value="Genomic_DNA"/>
</dbReference>
<dbReference type="PANTHER" id="PTHR43888">
    <property type="entry name" value="DNAJ-LIKE-2, ISOFORM A-RELATED"/>
    <property type="match status" value="1"/>
</dbReference>
<evidence type="ECO:0000259" key="7">
    <source>
        <dbReference type="PROSITE" id="PS50076"/>
    </source>
</evidence>
<dbReference type="InterPro" id="IPR036869">
    <property type="entry name" value="J_dom_sf"/>
</dbReference>
<dbReference type="HAMAP" id="MF_01152">
    <property type="entry name" value="DnaJ"/>
    <property type="match status" value="1"/>
</dbReference>